<gene>
    <name evidence="1" type="ORF">Dxin01_03942</name>
</gene>
<name>A0ABP9VLC0_9DEIO</name>
<accession>A0ABP9VLC0</accession>
<dbReference type="Proteomes" id="UP001458946">
    <property type="component" value="Unassembled WGS sequence"/>
</dbReference>
<organism evidence="1 2">
    <name type="scientific">Deinococcus xinjiangensis</name>
    <dbReference type="NCBI Taxonomy" id="457454"/>
    <lineage>
        <taxon>Bacteria</taxon>
        <taxon>Thermotogati</taxon>
        <taxon>Deinococcota</taxon>
        <taxon>Deinococci</taxon>
        <taxon>Deinococcales</taxon>
        <taxon>Deinococcaceae</taxon>
        <taxon>Deinococcus</taxon>
    </lineage>
</organism>
<protein>
    <submittedName>
        <fullName evidence="1">Uncharacterized protein</fullName>
    </submittedName>
</protein>
<proteinExistence type="predicted"/>
<dbReference type="EMBL" id="BAABRN010000093">
    <property type="protein sequence ID" value="GAA5504173.1"/>
    <property type="molecule type" value="Genomic_DNA"/>
</dbReference>
<sequence>MMARFPAVGIGHHMFMPSTEVRRRRVRDLLQDGAVVTTAQLTRYGLWSQINVPAMQSRKVDSLTFVSVSGFDLPEDSNVLKASAALTELRSHVTQIARLRWSAMSRLTPHLHYSVIIDEATGAIVEMVIVDRGERWSSLKRYLSQNELPHLIYLTYRSERAEQVRHWLQQELHSRAGMDWFAVSSVDISTPDSVPFVLSLWESEMAHAPKWLTEHAEPVTSEVALPR</sequence>
<evidence type="ECO:0000313" key="2">
    <source>
        <dbReference type="Proteomes" id="UP001458946"/>
    </source>
</evidence>
<evidence type="ECO:0000313" key="1">
    <source>
        <dbReference type="EMBL" id="GAA5504173.1"/>
    </source>
</evidence>
<reference evidence="1 2" key="1">
    <citation type="submission" date="2024-02" db="EMBL/GenBank/DDBJ databases">
        <title>Deinococcus xinjiangensis NBRC 107630.</title>
        <authorList>
            <person name="Ichikawa N."/>
            <person name="Katano-Makiyama Y."/>
            <person name="Hidaka K."/>
        </authorList>
    </citation>
    <scope>NUCLEOTIDE SEQUENCE [LARGE SCALE GENOMIC DNA]</scope>
    <source>
        <strain evidence="1 2">NBRC 107630</strain>
    </source>
</reference>
<comment type="caution">
    <text evidence="1">The sequence shown here is derived from an EMBL/GenBank/DDBJ whole genome shotgun (WGS) entry which is preliminary data.</text>
</comment>
<keyword evidence="2" id="KW-1185">Reference proteome</keyword>